<feature type="repeat" description="WD" evidence="5">
    <location>
        <begin position="190"/>
        <end position="227"/>
    </location>
</feature>
<feature type="repeat" description="WD" evidence="5">
    <location>
        <begin position="406"/>
        <end position="447"/>
    </location>
</feature>
<dbReference type="InterPro" id="IPR015943">
    <property type="entry name" value="WD40/YVTN_repeat-like_dom_sf"/>
</dbReference>
<evidence type="ECO:0000256" key="1">
    <source>
        <dbReference type="ARBA" id="ARBA00004604"/>
    </source>
</evidence>
<dbReference type="Pfam" id="PF00400">
    <property type="entry name" value="WD40"/>
    <property type="match status" value="7"/>
</dbReference>
<reference evidence="7" key="1">
    <citation type="submission" date="2018-10" db="EMBL/GenBank/DDBJ databases">
        <title>Transcriptome assembly of Aceria tosichella (Wheat curl mite) Type 2.</title>
        <authorList>
            <person name="Scully E.D."/>
            <person name="Geib S.M."/>
            <person name="Palmer N.A."/>
            <person name="Gupta A.K."/>
            <person name="Sarath G."/>
            <person name="Tatineni S."/>
        </authorList>
    </citation>
    <scope>NUCLEOTIDE SEQUENCE</scope>
    <source>
        <strain evidence="7">LincolnNE</strain>
    </source>
</reference>
<dbReference type="EMBL" id="GGYP01002606">
    <property type="protein sequence ID" value="MDE47377.1"/>
    <property type="molecule type" value="Transcribed_RNA"/>
</dbReference>
<dbReference type="CDD" id="cd00200">
    <property type="entry name" value="WD40"/>
    <property type="match status" value="1"/>
</dbReference>
<accession>A0A6G1SB36</accession>
<sequence length="481" mass="53497">MTQTVLAQFKTESGEDKGAQVELPTNLRPNELQEICDALLQTPQAERVPYMFFVKGSHVTDTIATTKDENDKPIMLEQERVLEIVFAPQAIFRVEPVTRCVSDMPGHGEAIVSASFSPDGKGLVSGSGDKSVRFWDTNTQTPVHTCLGHQHWVLAVAWSPDAEKVASGCKNGDVNIWCPKTGQRLTKNPMIGHSKYITCLAWEPINCKPDCRRLASSSKDSTIRIWDTVLQRCEMVLSGHSMSVTCIKWSANGLIYSASQDRSVKVWRGSDGVMCRSLDGHAHWVNTLALNCEYVVRTGPFDPENRIKSKQAPSSRLEMAQVAQERYDKARSGPIKEDMLVSGSDDFTMFLWSPEGAKKPVARLTGHQQLINDVKFSPDMRYIASASFDKSIRLWNGKTGKFIATLRGHVQRVYQLAWSADSRLLASSSADSTCKVWSIGSKKLLNDLPGHSDEVYVVDWSPDGVYVVSGGKDKILKVWRK</sequence>
<feature type="repeat" description="WD" evidence="5">
    <location>
        <begin position="104"/>
        <end position="145"/>
    </location>
</feature>
<dbReference type="InterPro" id="IPR019775">
    <property type="entry name" value="WD40_repeat_CS"/>
</dbReference>
<comment type="subcellular location">
    <subcellularLocation>
        <location evidence="1">Nucleus</location>
        <location evidence="1">Nucleolus</location>
    </subcellularLocation>
</comment>
<evidence type="ECO:0000256" key="2">
    <source>
        <dbReference type="ARBA" id="ARBA00022574"/>
    </source>
</evidence>
<evidence type="ECO:0000256" key="4">
    <source>
        <dbReference type="ARBA" id="ARBA00023242"/>
    </source>
</evidence>
<gene>
    <name evidence="7" type="primary">NLE1</name>
    <name evidence="7" type="ORF">g.20757</name>
</gene>
<organism evidence="7">
    <name type="scientific">Aceria tosichella</name>
    <name type="common">wheat curl mite</name>
    <dbReference type="NCBI Taxonomy" id="561515"/>
    <lineage>
        <taxon>Eukaryota</taxon>
        <taxon>Metazoa</taxon>
        <taxon>Ecdysozoa</taxon>
        <taxon>Arthropoda</taxon>
        <taxon>Chelicerata</taxon>
        <taxon>Arachnida</taxon>
        <taxon>Acari</taxon>
        <taxon>Acariformes</taxon>
        <taxon>Trombidiformes</taxon>
        <taxon>Prostigmata</taxon>
        <taxon>Eupodina</taxon>
        <taxon>Eriophyoidea</taxon>
        <taxon>Eriophyidae</taxon>
        <taxon>Eriophyinae</taxon>
        <taxon>Aceriini</taxon>
        <taxon>Aceria</taxon>
    </lineage>
</organism>
<dbReference type="InterPro" id="IPR012972">
    <property type="entry name" value="NLE"/>
</dbReference>
<evidence type="ECO:0000313" key="7">
    <source>
        <dbReference type="EMBL" id="MDE47377.1"/>
    </source>
</evidence>
<dbReference type="PROSITE" id="PS50294">
    <property type="entry name" value="WD_REPEATS_REGION"/>
    <property type="match status" value="7"/>
</dbReference>
<feature type="repeat" description="WD" evidence="5">
    <location>
        <begin position="237"/>
        <end position="267"/>
    </location>
</feature>
<dbReference type="GO" id="GO:0005730">
    <property type="term" value="C:nucleolus"/>
    <property type="evidence" value="ECO:0007669"/>
    <property type="project" value="UniProtKB-SubCell"/>
</dbReference>
<feature type="domain" description="NLE" evidence="6">
    <location>
        <begin position="5"/>
        <end position="65"/>
    </location>
</feature>
<dbReference type="PANTHER" id="PTHR19848">
    <property type="entry name" value="WD40 REPEAT PROTEIN"/>
    <property type="match status" value="1"/>
</dbReference>
<dbReference type="InterPro" id="IPR001632">
    <property type="entry name" value="WD40_G-protein_beta-like"/>
</dbReference>
<dbReference type="InterPro" id="IPR020472">
    <property type="entry name" value="WD40_PAC1"/>
</dbReference>
<keyword evidence="4" id="KW-0539">Nucleus</keyword>
<dbReference type="Pfam" id="PF08154">
    <property type="entry name" value="NLE"/>
    <property type="match status" value="1"/>
</dbReference>
<feature type="repeat" description="WD" evidence="5">
    <location>
        <begin position="146"/>
        <end position="187"/>
    </location>
</feature>
<evidence type="ECO:0000256" key="3">
    <source>
        <dbReference type="ARBA" id="ARBA00022737"/>
    </source>
</evidence>
<dbReference type="PROSITE" id="PS50082">
    <property type="entry name" value="WD_REPEATS_2"/>
    <property type="match status" value="7"/>
</dbReference>
<keyword evidence="2 5" id="KW-0853">WD repeat</keyword>
<dbReference type="Gene3D" id="2.130.10.10">
    <property type="entry name" value="YVTN repeat-like/Quinoprotein amine dehydrogenase"/>
    <property type="match status" value="1"/>
</dbReference>
<dbReference type="PROSITE" id="PS00678">
    <property type="entry name" value="WD_REPEATS_1"/>
    <property type="match status" value="1"/>
</dbReference>
<dbReference type="PANTHER" id="PTHR19848:SF0">
    <property type="entry name" value="NOTCHLESS PROTEIN HOMOLOG 1"/>
    <property type="match status" value="1"/>
</dbReference>
<dbReference type="SUPFAM" id="SSF50998">
    <property type="entry name" value="Quinoprotein alcohol dehydrogenase-like"/>
    <property type="match status" value="1"/>
</dbReference>
<feature type="repeat" description="WD" evidence="5">
    <location>
        <begin position="448"/>
        <end position="481"/>
    </location>
</feature>
<dbReference type="SMART" id="SM00320">
    <property type="entry name" value="WD40"/>
    <property type="match status" value="8"/>
</dbReference>
<dbReference type="PRINTS" id="PR00319">
    <property type="entry name" value="GPROTEINB"/>
</dbReference>
<evidence type="ECO:0000259" key="6">
    <source>
        <dbReference type="Pfam" id="PF08154"/>
    </source>
</evidence>
<feature type="repeat" description="WD" evidence="5">
    <location>
        <begin position="364"/>
        <end position="405"/>
    </location>
</feature>
<dbReference type="InterPro" id="IPR001680">
    <property type="entry name" value="WD40_rpt"/>
</dbReference>
<dbReference type="PRINTS" id="PR00320">
    <property type="entry name" value="GPROTEINBRPT"/>
</dbReference>
<keyword evidence="3" id="KW-0677">Repeat</keyword>
<dbReference type="AlphaFoldDB" id="A0A6G1SB36"/>
<name>A0A6G1SB36_9ACAR</name>
<evidence type="ECO:0000256" key="5">
    <source>
        <dbReference type="PROSITE-ProRule" id="PRU00221"/>
    </source>
</evidence>
<proteinExistence type="predicted"/>
<dbReference type="GO" id="GO:0007219">
    <property type="term" value="P:Notch signaling pathway"/>
    <property type="evidence" value="ECO:0007669"/>
    <property type="project" value="TreeGrafter"/>
</dbReference>
<dbReference type="InterPro" id="IPR011047">
    <property type="entry name" value="Quinoprotein_ADH-like_sf"/>
</dbReference>
<dbReference type="GO" id="GO:0000027">
    <property type="term" value="P:ribosomal large subunit assembly"/>
    <property type="evidence" value="ECO:0007669"/>
    <property type="project" value="TreeGrafter"/>
</dbReference>
<protein>
    <submittedName>
        <fullName evidence="7">Notchless 1</fullName>
    </submittedName>
</protein>